<keyword evidence="2" id="KW-1185">Reference proteome</keyword>
<protein>
    <submittedName>
        <fullName evidence="1">Uncharacterized protein</fullName>
    </submittedName>
</protein>
<evidence type="ECO:0000313" key="2">
    <source>
        <dbReference type="Proteomes" id="UP001205486"/>
    </source>
</evidence>
<reference evidence="1" key="1">
    <citation type="submission" date="2022-03" db="EMBL/GenBank/DDBJ databases">
        <title>Interactions between chemoautotrophic and heterotrophic bacteria.</title>
        <authorList>
            <person name="Santoro A."/>
        </authorList>
    </citation>
    <scope>NUCLEOTIDE SEQUENCE</scope>
    <source>
        <strain evidence="1">Nb-106</strain>
    </source>
</reference>
<sequence length="84" mass="9650">MTYYPKPIRQVCVGAHGVGFIVEYRVTRDQVENVFDSDGVLIEWRGNPVRPQGRGWGVVHSHSDNSTLWRRFVPWVGSLWRAAP</sequence>
<accession>A0ACC6AF45</accession>
<gene>
    <name evidence="1" type="ORF">J2S34_000560</name>
</gene>
<comment type="caution">
    <text evidence="1">The sequence shown here is derived from an EMBL/GenBank/DDBJ whole genome shotgun (WGS) entry which is preliminary data.</text>
</comment>
<organism evidence="1 2">
    <name type="scientific">Nitrobacter winogradskyi</name>
    <name type="common">Nitrobacter agilis</name>
    <dbReference type="NCBI Taxonomy" id="913"/>
    <lineage>
        <taxon>Bacteria</taxon>
        <taxon>Pseudomonadati</taxon>
        <taxon>Pseudomonadota</taxon>
        <taxon>Alphaproteobacteria</taxon>
        <taxon>Hyphomicrobiales</taxon>
        <taxon>Nitrobacteraceae</taxon>
        <taxon>Nitrobacter</taxon>
    </lineage>
</organism>
<dbReference type="Proteomes" id="UP001205486">
    <property type="component" value="Unassembled WGS sequence"/>
</dbReference>
<evidence type="ECO:0000313" key="1">
    <source>
        <dbReference type="EMBL" id="MCP1998138.1"/>
    </source>
</evidence>
<dbReference type="EMBL" id="JALJZS010000001">
    <property type="protein sequence ID" value="MCP1998138.1"/>
    <property type="molecule type" value="Genomic_DNA"/>
</dbReference>
<proteinExistence type="predicted"/>
<name>A0ACC6AF45_NITWI</name>